<proteinExistence type="predicted"/>
<evidence type="ECO:0000313" key="2">
    <source>
        <dbReference type="Proteomes" id="UP001497444"/>
    </source>
</evidence>
<accession>A0ABP0WT41</accession>
<gene>
    <name evidence="1" type="ORF">CSSPJE1EN1_LOCUS15512</name>
</gene>
<dbReference type="Proteomes" id="UP001497444">
    <property type="component" value="Chromosome 3"/>
</dbReference>
<name>A0ABP0WT41_9BRYO</name>
<organism evidence="1 2">
    <name type="scientific">Sphagnum jensenii</name>
    <dbReference type="NCBI Taxonomy" id="128206"/>
    <lineage>
        <taxon>Eukaryota</taxon>
        <taxon>Viridiplantae</taxon>
        <taxon>Streptophyta</taxon>
        <taxon>Embryophyta</taxon>
        <taxon>Bryophyta</taxon>
        <taxon>Sphagnophytina</taxon>
        <taxon>Sphagnopsida</taxon>
        <taxon>Sphagnales</taxon>
        <taxon>Sphagnaceae</taxon>
        <taxon>Sphagnum</taxon>
    </lineage>
</organism>
<reference evidence="1" key="1">
    <citation type="submission" date="2024-02" db="EMBL/GenBank/DDBJ databases">
        <authorList>
            <consortium name="ELIXIR-Norway"/>
            <consortium name="Elixir Norway"/>
        </authorList>
    </citation>
    <scope>NUCLEOTIDE SEQUENCE</scope>
</reference>
<dbReference type="EMBL" id="OZ020098">
    <property type="protein sequence ID" value="CAK9270034.1"/>
    <property type="molecule type" value="Genomic_DNA"/>
</dbReference>
<protein>
    <submittedName>
        <fullName evidence="1">Uncharacterized protein</fullName>
    </submittedName>
</protein>
<sequence length="84" mass="9355">MDPLRYRACVGYADCRQTKGMGEPVENAVLDGAQVASEVCVHQHRQVPLQMRSSWIHLPATMVVCNMTMHCQQPTLTVEKPGCN</sequence>
<evidence type="ECO:0000313" key="1">
    <source>
        <dbReference type="EMBL" id="CAK9270034.1"/>
    </source>
</evidence>
<keyword evidence="2" id="KW-1185">Reference proteome</keyword>